<evidence type="ECO:0000313" key="2">
    <source>
        <dbReference type="Proteomes" id="UP000054558"/>
    </source>
</evidence>
<proteinExistence type="predicted"/>
<dbReference type="InterPro" id="IPR043822">
    <property type="entry name" value="EsV_1_7_cys"/>
</dbReference>
<protein>
    <submittedName>
        <fullName evidence="1">Uncharacterized protein</fullName>
    </submittedName>
</protein>
<gene>
    <name evidence="1" type="ORF">KFL_011760030</name>
</gene>
<organism evidence="1 2">
    <name type="scientific">Klebsormidium nitens</name>
    <name type="common">Green alga</name>
    <name type="synonym">Ulothrix nitens</name>
    <dbReference type="NCBI Taxonomy" id="105231"/>
    <lineage>
        <taxon>Eukaryota</taxon>
        <taxon>Viridiplantae</taxon>
        <taxon>Streptophyta</taxon>
        <taxon>Klebsormidiophyceae</taxon>
        <taxon>Klebsormidiales</taxon>
        <taxon>Klebsormidiaceae</taxon>
        <taxon>Klebsormidium</taxon>
    </lineage>
</organism>
<dbReference type="EMBL" id="DF238125">
    <property type="protein sequence ID" value="GAQ92873.1"/>
    <property type="molecule type" value="Genomic_DNA"/>
</dbReference>
<name>A0A1Y1IQC1_KLENI</name>
<dbReference type="AlphaFoldDB" id="A0A1Y1IQC1"/>
<dbReference type="Proteomes" id="UP000054558">
    <property type="component" value="Unassembled WGS sequence"/>
</dbReference>
<keyword evidence="2" id="KW-1185">Reference proteome</keyword>
<sequence length="291" mass="33339">MRDVVSPKCACGRGRPSFGLDGGRATHCRTCKTEHMRTCKTEHMRDVVHPKCACRRGLPTFGLEGSRATHCSTCKTEHMRDVVHPKCTNGCGTSVKKRYRGYCIRCFVYLFPDEPVARNYKVKEQHFADYIKAAGVLPEHAGVTFDKRLQGGCSGKRPDIFVDVYTHTVHCENDEDQHRDATCESKRTMELFQDAGDRPQVQLRFNPDGFTSTDGIKHRGCFKYNKLGVPVIRDLATWEGRMGAFIERLRYHLTNVPDREVTVEHMCYDGYEWTSNIEGRRLGQKRKRVEI</sequence>
<dbReference type="Pfam" id="PF19114">
    <property type="entry name" value="EsV_1_7_cys"/>
    <property type="match status" value="2"/>
</dbReference>
<reference evidence="1 2" key="1">
    <citation type="journal article" date="2014" name="Nat. Commun.">
        <title>Klebsormidium flaccidum genome reveals primary factors for plant terrestrial adaptation.</title>
        <authorList>
            <person name="Hori K."/>
            <person name="Maruyama F."/>
            <person name="Fujisawa T."/>
            <person name="Togashi T."/>
            <person name="Yamamoto N."/>
            <person name="Seo M."/>
            <person name="Sato S."/>
            <person name="Yamada T."/>
            <person name="Mori H."/>
            <person name="Tajima N."/>
            <person name="Moriyama T."/>
            <person name="Ikeuchi M."/>
            <person name="Watanabe M."/>
            <person name="Wada H."/>
            <person name="Kobayashi K."/>
            <person name="Saito M."/>
            <person name="Masuda T."/>
            <person name="Sasaki-Sekimoto Y."/>
            <person name="Mashiguchi K."/>
            <person name="Awai K."/>
            <person name="Shimojima M."/>
            <person name="Masuda S."/>
            <person name="Iwai M."/>
            <person name="Nobusawa T."/>
            <person name="Narise T."/>
            <person name="Kondo S."/>
            <person name="Saito H."/>
            <person name="Sato R."/>
            <person name="Murakawa M."/>
            <person name="Ihara Y."/>
            <person name="Oshima-Yamada Y."/>
            <person name="Ohtaka K."/>
            <person name="Satoh M."/>
            <person name="Sonobe K."/>
            <person name="Ishii M."/>
            <person name="Ohtani R."/>
            <person name="Kanamori-Sato M."/>
            <person name="Honoki R."/>
            <person name="Miyazaki D."/>
            <person name="Mochizuki H."/>
            <person name="Umetsu J."/>
            <person name="Higashi K."/>
            <person name="Shibata D."/>
            <person name="Kamiya Y."/>
            <person name="Sato N."/>
            <person name="Nakamura Y."/>
            <person name="Tabata S."/>
            <person name="Ida S."/>
            <person name="Kurokawa K."/>
            <person name="Ohta H."/>
        </authorList>
    </citation>
    <scope>NUCLEOTIDE SEQUENCE [LARGE SCALE GENOMIC DNA]</scope>
    <source>
        <strain evidence="1 2">NIES-2285</strain>
    </source>
</reference>
<evidence type="ECO:0000313" key="1">
    <source>
        <dbReference type="EMBL" id="GAQ92873.1"/>
    </source>
</evidence>
<dbReference type="OrthoDB" id="2138681at2759"/>
<accession>A0A1Y1IQC1</accession>